<keyword evidence="2" id="KW-0732">Signal</keyword>
<dbReference type="AlphaFoldDB" id="A0AAV2RVG1"/>
<evidence type="ECO:0000313" key="4">
    <source>
        <dbReference type="Proteomes" id="UP001497623"/>
    </source>
</evidence>
<name>A0AAV2RVG1_MEGNR</name>
<evidence type="ECO:0000256" key="1">
    <source>
        <dbReference type="SAM" id="MobiDB-lite"/>
    </source>
</evidence>
<evidence type="ECO:0000256" key="2">
    <source>
        <dbReference type="SAM" id="SignalP"/>
    </source>
</evidence>
<proteinExistence type="predicted"/>
<protein>
    <recommendedName>
        <fullName evidence="5">Ig-like domain-containing protein</fullName>
    </recommendedName>
</protein>
<feature type="chain" id="PRO_5043943226" description="Ig-like domain-containing protein" evidence="2">
    <location>
        <begin position="35"/>
        <end position="158"/>
    </location>
</feature>
<keyword evidence="4" id="KW-1185">Reference proteome</keyword>
<comment type="caution">
    <text evidence="3">The sequence shown here is derived from an EMBL/GenBank/DDBJ whole genome shotgun (WGS) entry which is preliminary data.</text>
</comment>
<dbReference type="EMBL" id="CAXKWB010035597">
    <property type="protein sequence ID" value="CAL4146785.1"/>
    <property type="molecule type" value="Genomic_DNA"/>
</dbReference>
<evidence type="ECO:0008006" key="5">
    <source>
        <dbReference type="Google" id="ProtNLM"/>
    </source>
</evidence>
<accession>A0AAV2RVG1</accession>
<gene>
    <name evidence="3" type="ORF">MNOR_LOCUS29919</name>
</gene>
<organism evidence="3 4">
    <name type="scientific">Meganyctiphanes norvegica</name>
    <name type="common">Northern krill</name>
    <name type="synonym">Thysanopoda norvegica</name>
    <dbReference type="NCBI Taxonomy" id="48144"/>
    <lineage>
        <taxon>Eukaryota</taxon>
        <taxon>Metazoa</taxon>
        <taxon>Ecdysozoa</taxon>
        <taxon>Arthropoda</taxon>
        <taxon>Crustacea</taxon>
        <taxon>Multicrustacea</taxon>
        <taxon>Malacostraca</taxon>
        <taxon>Eumalacostraca</taxon>
        <taxon>Eucarida</taxon>
        <taxon>Euphausiacea</taxon>
        <taxon>Euphausiidae</taxon>
        <taxon>Meganyctiphanes</taxon>
    </lineage>
</organism>
<feature type="non-terminal residue" evidence="3">
    <location>
        <position position="158"/>
    </location>
</feature>
<feature type="region of interest" description="Disordered" evidence="1">
    <location>
        <begin position="69"/>
        <end position="90"/>
    </location>
</feature>
<sequence length="158" mass="16963">MAISGYTSVCLIRGNVWWSLVLVVLLCSNRTADSMTSNLGQRSVKISQSRTGANSEYLSQVQVDGEAANSIDPISDSSQEGATSPVGEGLEDLEEHPAMPEELFRNTPNNQENFGTLVAVTAVRGSIAALPCDIRAPGADDPVLLVLWYKNTSVTPFY</sequence>
<dbReference type="Proteomes" id="UP001497623">
    <property type="component" value="Unassembled WGS sequence"/>
</dbReference>
<evidence type="ECO:0000313" key="3">
    <source>
        <dbReference type="EMBL" id="CAL4146785.1"/>
    </source>
</evidence>
<feature type="signal peptide" evidence="2">
    <location>
        <begin position="1"/>
        <end position="34"/>
    </location>
</feature>
<reference evidence="3 4" key="1">
    <citation type="submission" date="2024-05" db="EMBL/GenBank/DDBJ databases">
        <authorList>
            <person name="Wallberg A."/>
        </authorList>
    </citation>
    <scope>NUCLEOTIDE SEQUENCE [LARGE SCALE GENOMIC DNA]</scope>
</reference>